<evidence type="ECO:0000259" key="6">
    <source>
        <dbReference type="PROSITE" id="PS50011"/>
    </source>
</evidence>
<keyword evidence="1" id="KW-0808">Transferase</keyword>
<dbReference type="InterPro" id="IPR000719">
    <property type="entry name" value="Prot_kinase_dom"/>
</dbReference>
<dbReference type="PANTHER" id="PTHR43289">
    <property type="entry name" value="MITOGEN-ACTIVATED PROTEIN KINASE KINASE KINASE 20-RELATED"/>
    <property type="match status" value="1"/>
</dbReference>
<dbReference type="PROSITE" id="PS50082">
    <property type="entry name" value="WD_REPEATS_2"/>
    <property type="match status" value="2"/>
</dbReference>
<dbReference type="Pfam" id="PF00400">
    <property type="entry name" value="WD40"/>
    <property type="match status" value="2"/>
</dbReference>
<protein>
    <recommendedName>
        <fullName evidence="6">Protein kinase domain-containing protein</fullName>
    </recommendedName>
</protein>
<evidence type="ECO:0000256" key="1">
    <source>
        <dbReference type="ARBA" id="ARBA00022679"/>
    </source>
</evidence>
<dbReference type="PANTHER" id="PTHR43289:SF6">
    <property type="entry name" value="SERINE_THREONINE-PROTEIN KINASE NEKL-3"/>
    <property type="match status" value="1"/>
</dbReference>
<dbReference type="InterPro" id="IPR036322">
    <property type="entry name" value="WD40_repeat_dom_sf"/>
</dbReference>
<keyword evidence="4" id="KW-0067">ATP-binding</keyword>
<feature type="repeat" description="WD" evidence="5">
    <location>
        <begin position="958"/>
        <end position="988"/>
    </location>
</feature>
<gene>
    <name evidence="7" type="ORF">GCM10023156_23710</name>
</gene>
<dbReference type="Gene3D" id="2.130.10.10">
    <property type="entry name" value="YVTN repeat-like/Quinoprotein amine dehydrogenase"/>
    <property type="match status" value="3"/>
</dbReference>
<accession>A0ABP8MN40</accession>
<dbReference type="PROSITE" id="PS50011">
    <property type="entry name" value="PROTEIN_KINASE_DOM"/>
    <property type="match status" value="1"/>
</dbReference>
<evidence type="ECO:0000313" key="7">
    <source>
        <dbReference type="EMBL" id="GAA4453173.1"/>
    </source>
</evidence>
<dbReference type="CDD" id="cd14014">
    <property type="entry name" value="STKc_PknB_like"/>
    <property type="match status" value="1"/>
</dbReference>
<keyword evidence="5" id="KW-0853">WD repeat</keyword>
<dbReference type="SUPFAM" id="SSF82171">
    <property type="entry name" value="DPP6 N-terminal domain-like"/>
    <property type="match status" value="1"/>
</dbReference>
<feature type="repeat" description="WD" evidence="5">
    <location>
        <begin position="833"/>
        <end position="874"/>
    </location>
</feature>
<keyword evidence="2" id="KW-0547">Nucleotide-binding</keyword>
<evidence type="ECO:0000256" key="5">
    <source>
        <dbReference type="PROSITE-ProRule" id="PRU00221"/>
    </source>
</evidence>
<dbReference type="InterPro" id="IPR008271">
    <property type="entry name" value="Ser/Thr_kinase_AS"/>
</dbReference>
<dbReference type="SMART" id="SM00220">
    <property type="entry name" value="S_TKc"/>
    <property type="match status" value="1"/>
</dbReference>
<name>A0ABP8MN40_9BACT</name>
<dbReference type="SMART" id="SM00320">
    <property type="entry name" value="WD40"/>
    <property type="match status" value="7"/>
</dbReference>
<dbReference type="Pfam" id="PF00069">
    <property type="entry name" value="Pkinase"/>
    <property type="match status" value="1"/>
</dbReference>
<keyword evidence="3" id="KW-0418">Kinase</keyword>
<dbReference type="EMBL" id="BAABGA010000030">
    <property type="protein sequence ID" value="GAA4453173.1"/>
    <property type="molecule type" value="Genomic_DNA"/>
</dbReference>
<evidence type="ECO:0000256" key="4">
    <source>
        <dbReference type="ARBA" id="ARBA00022840"/>
    </source>
</evidence>
<dbReference type="InterPro" id="IPR011009">
    <property type="entry name" value="Kinase-like_dom_sf"/>
</dbReference>
<organism evidence="7 8">
    <name type="scientific">Novipirellula rosea</name>
    <dbReference type="NCBI Taxonomy" id="1031540"/>
    <lineage>
        <taxon>Bacteria</taxon>
        <taxon>Pseudomonadati</taxon>
        <taxon>Planctomycetota</taxon>
        <taxon>Planctomycetia</taxon>
        <taxon>Pirellulales</taxon>
        <taxon>Pirellulaceae</taxon>
        <taxon>Novipirellula</taxon>
    </lineage>
</organism>
<feature type="domain" description="Protein kinase" evidence="6">
    <location>
        <begin position="45"/>
        <end position="308"/>
    </location>
</feature>
<dbReference type="InterPro" id="IPR001680">
    <property type="entry name" value="WD40_rpt"/>
</dbReference>
<evidence type="ECO:0000256" key="3">
    <source>
        <dbReference type="ARBA" id="ARBA00022777"/>
    </source>
</evidence>
<dbReference type="SUPFAM" id="SSF56112">
    <property type="entry name" value="Protein kinase-like (PK-like)"/>
    <property type="match status" value="1"/>
</dbReference>
<dbReference type="Gene3D" id="1.10.510.10">
    <property type="entry name" value="Transferase(Phosphotransferase) domain 1"/>
    <property type="match status" value="1"/>
</dbReference>
<dbReference type="InterPro" id="IPR015943">
    <property type="entry name" value="WD40/YVTN_repeat-like_dom_sf"/>
</dbReference>
<proteinExistence type="predicted"/>
<evidence type="ECO:0000313" key="8">
    <source>
        <dbReference type="Proteomes" id="UP001500840"/>
    </source>
</evidence>
<reference evidence="8" key="1">
    <citation type="journal article" date="2019" name="Int. J. Syst. Evol. Microbiol.">
        <title>The Global Catalogue of Microorganisms (GCM) 10K type strain sequencing project: providing services to taxonomists for standard genome sequencing and annotation.</title>
        <authorList>
            <consortium name="The Broad Institute Genomics Platform"/>
            <consortium name="The Broad Institute Genome Sequencing Center for Infectious Disease"/>
            <person name="Wu L."/>
            <person name="Ma J."/>
        </authorList>
    </citation>
    <scope>NUCLEOTIDE SEQUENCE [LARGE SCALE GENOMIC DNA]</scope>
    <source>
        <strain evidence="8">JCM 17759</strain>
    </source>
</reference>
<comment type="caution">
    <text evidence="7">The sequence shown here is derived from an EMBL/GenBank/DDBJ whole genome shotgun (WGS) entry which is preliminary data.</text>
</comment>
<dbReference type="Proteomes" id="UP001500840">
    <property type="component" value="Unassembled WGS sequence"/>
</dbReference>
<dbReference type="SUPFAM" id="SSF50978">
    <property type="entry name" value="WD40 repeat-like"/>
    <property type="match status" value="1"/>
</dbReference>
<keyword evidence="8" id="KW-1185">Reference proteome</keyword>
<evidence type="ECO:0000256" key="2">
    <source>
        <dbReference type="ARBA" id="ARBA00022741"/>
    </source>
</evidence>
<sequence>MQALLLEFAVDNTSVGDLAATAAMDWIDADAESVDEILPRDFGDYQLLEIIGRGGMGIVYRATQKSLGRPVCIKLAPVGTDERARLIREAQLAGELHHPNIVSVFDAGIHDERSYIAMELVEGQPLSNILASQPLSAIEAASMMKEICDAIKFAHQRQILHRDLKPSNVIVDTTGRPRVADFGLAKRLQLRDGLCSESKSTETLTGIAGSPSYMAPEQVRDETLGVRTDVYGLGTVLYEMLSGRPPLVGNTPLETMRLVETTPPVELSRLQVGLSKDLETICHKCLEKRPGNRYQNVAELRDDLSRFLEGLPVLARPIGRTVRLARWVNRNRSLSTAIGVVILSALMSVAGLAAMLSRTQSALERTTNAEANQRELADELRRSVDGTNRALYRSLIVQASQSLVANDVKAARRSLEQVEASESLMLLRGLEYSLFHRQAWPATESIDADGRSFVDVQWCNATGSLVVLDEHGRLTTYSAAGDELQTSEAMRFDGVEPTKLCTHPTRPQAIVSDGNQIYEVELDTMEVIRRPDFPESIREITLLPEQRLVAGIDDRGKALSLDLQSGQHGRILASTDSVRHLRFSPSGRFVAFLNGSTVMIARGDLLALTDEPRQTDDPALLDMESDSWPIDLSWIDDSAIVTLDENGNVHAYRCTKCDNQPVTQAITWTQSSMVRNPESLGVSGSQVVVIGANEMVGLSGTNGQVEWRHARPPSNHVRIAPSRRLVVYTDPDTEDICVSNIDTLAAPQITSSSSIPVRKVSFGNHGRTVAWRDVDGQITVRNNMWKQPSITLAETTNAATGIALNPRQDQLAASRDNSVIIYDLPQLRESIRVSGHTSSVWSLAYSHNGKLIATGDSSGRVLVSDTTSGTQIRKLDGLVGDIRAIEFGTDDKFLVVADSSSNVKRYDLSGKRIVSIRLADAATINSIAMLPEETIAIADSAGRIHIRNLDDGSESTKWMGHNGAVWSVVAIGNRILSAGQDGNLRIWNTSGELFATLSSQQEPIWSIATSKNINRLFGCTTAGSVFSIAW</sequence>
<dbReference type="PROSITE" id="PS00108">
    <property type="entry name" value="PROTEIN_KINASE_ST"/>
    <property type="match status" value="1"/>
</dbReference>
<dbReference type="Gene3D" id="3.30.200.20">
    <property type="entry name" value="Phosphorylase Kinase, domain 1"/>
    <property type="match status" value="1"/>
</dbReference>